<dbReference type="Proteomes" id="UP000396862">
    <property type="component" value="Unassembled WGS sequence"/>
</dbReference>
<evidence type="ECO:0000313" key="4">
    <source>
        <dbReference type="EMBL" id="PSK83235.1"/>
    </source>
</evidence>
<dbReference type="AlphaFoldDB" id="A0A2P8CE26"/>
<dbReference type="Pfam" id="PF13369">
    <property type="entry name" value="Transglut_core2"/>
    <property type="match status" value="1"/>
</dbReference>
<reference evidence="3 6" key="2">
    <citation type="submission" date="2019-10" db="EMBL/GenBank/DDBJ databases">
        <title>Prolixibacter strains distinguished by the presence of nitrate reductase genes were adept at nitrate-dependent anaerobic corrosion of metallic iron and carbon steel.</title>
        <authorList>
            <person name="Iino T."/>
            <person name="Shono N."/>
            <person name="Ito K."/>
            <person name="Nakamura R."/>
            <person name="Sueoka K."/>
            <person name="Harayama S."/>
            <person name="Ohkuma M."/>
        </authorList>
    </citation>
    <scope>NUCLEOTIDE SEQUENCE [LARGE SCALE GENOMIC DNA]</scope>
    <source>
        <strain evidence="3 6">MIC1-1</strain>
    </source>
</reference>
<dbReference type="EMBL" id="PYGC01000004">
    <property type="protein sequence ID" value="PSK83235.1"/>
    <property type="molecule type" value="Genomic_DNA"/>
</dbReference>
<comment type="similarity">
    <text evidence="1">Belongs to the UPF0162 family.</text>
</comment>
<evidence type="ECO:0000259" key="2">
    <source>
        <dbReference type="Pfam" id="PF13369"/>
    </source>
</evidence>
<accession>A0A2P8CE26</accession>
<dbReference type="Proteomes" id="UP000240621">
    <property type="component" value="Unassembled WGS sequence"/>
</dbReference>
<gene>
    <name evidence="4" type="ORF">CLV93_104165</name>
    <name evidence="3" type="ORF">JCM18694_21280</name>
</gene>
<evidence type="ECO:0000313" key="5">
    <source>
        <dbReference type="Proteomes" id="UP000240621"/>
    </source>
</evidence>
<reference evidence="4 5" key="1">
    <citation type="submission" date="2018-03" db="EMBL/GenBank/DDBJ databases">
        <title>Genomic Encyclopedia of Archaeal and Bacterial Type Strains, Phase II (KMG-II): from individual species to whole genera.</title>
        <authorList>
            <person name="Goeker M."/>
        </authorList>
    </citation>
    <scope>NUCLEOTIDE SEQUENCE [LARGE SCALE GENOMIC DNA]</scope>
    <source>
        <strain evidence="4 5">DSM 27267</strain>
    </source>
</reference>
<dbReference type="InterPro" id="IPR032698">
    <property type="entry name" value="SirB1_N"/>
</dbReference>
<evidence type="ECO:0000256" key="1">
    <source>
        <dbReference type="ARBA" id="ARBA00007100"/>
    </source>
</evidence>
<organism evidence="4 5">
    <name type="scientific">Prolixibacter denitrificans</name>
    <dbReference type="NCBI Taxonomy" id="1541063"/>
    <lineage>
        <taxon>Bacteria</taxon>
        <taxon>Pseudomonadati</taxon>
        <taxon>Bacteroidota</taxon>
        <taxon>Bacteroidia</taxon>
        <taxon>Marinilabiliales</taxon>
        <taxon>Prolixibacteraceae</taxon>
        <taxon>Prolixibacter</taxon>
    </lineage>
</organism>
<proteinExistence type="inferred from homology"/>
<protein>
    <submittedName>
        <fullName evidence="4">Transglutaminase superfamily protein</fullName>
    </submittedName>
</protein>
<sequence>MDKQLQAMISLLEDPEKTVYEAVLQELMEIDPLLIPELEIAWENANTLQQQDRLEKVIAHLRFRKVADRLRKWNESELPSFLDGWIIVSQIQYPDLNSKDVETQVQQIVTDAWLEMNESLTSLEKTTILNHVLFELYHFDLNVANFGSPQNCFINDLLTSRKGNPSTLTLFYCLVARKLQLPIYHLNLKRVLFLGYYDPEMSKEAFGTTSSPILFYINPANKGAIIGHKEMDYYLSRQQLEMGSDIMMDDRFCLKGLIESLQDSYRATGDEEKIKQLDVLKEIITA</sequence>
<dbReference type="RefSeq" id="WP_106542038.1">
    <property type="nucleotide sequence ID" value="NZ_BLAU01000001.1"/>
</dbReference>
<feature type="domain" description="Protein SirB1 N-terminal" evidence="2">
    <location>
        <begin position="100"/>
        <end position="240"/>
    </location>
</feature>
<dbReference type="OrthoDB" id="188084at2"/>
<evidence type="ECO:0000313" key="3">
    <source>
        <dbReference type="EMBL" id="GET21882.1"/>
    </source>
</evidence>
<comment type="caution">
    <text evidence="4">The sequence shown here is derived from an EMBL/GenBank/DDBJ whole genome shotgun (WGS) entry which is preliminary data.</text>
</comment>
<keyword evidence="6" id="KW-1185">Reference proteome</keyword>
<name>A0A2P8CE26_9BACT</name>
<evidence type="ECO:0000313" key="6">
    <source>
        <dbReference type="Proteomes" id="UP000396862"/>
    </source>
</evidence>
<dbReference type="EMBL" id="BLAU01000001">
    <property type="protein sequence ID" value="GET21882.1"/>
    <property type="molecule type" value="Genomic_DNA"/>
</dbReference>